<dbReference type="eggNOG" id="COG1020">
    <property type="taxonomic scope" value="Bacteria"/>
</dbReference>
<comment type="caution">
    <text evidence="2">The sequence shown here is derived from an EMBL/GenBank/DDBJ whole genome shotgun (WGS) entry which is preliminary data.</text>
</comment>
<dbReference type="SUPFAM" id="SSF52777">
    <property type="entry name" value="CoA-dependent acyltransferases"/>
    <property type="match status" value="1"/>
</dbReference>
<evidence type="ECO:0000256" key="1">
    <source>
        <dbReference type="SAM" id="MobiDB-lite"/>
    </source>
</evidence>
<organism evidence="2 3">
    <name type="scientific">Gordonia sputi NBRC 100414</name>
    <dbReference type="NCBI Taxonomy" id="1089453"/>
    <lineage>
        <taxon>Bacteria</taxon>
        <taxon>Bacillati</taxon>
        <taxon>Actinomycetota</taxon>
        <taxon>Actinomycetes</taxon>
        <taxon>Mycobacteriales</taxon>
        <taxon>Gordoniaceae</taxon>
        <taxon>Gordonia</taxon>
    </lineage>
</organism>
<evidence type="ECO:0000313" key="2">
    <source>
        <dbReference type="EMBL" id="GAB40445.1"/>
    </source>
</evidence>
<name>H5U3Y7_9ACTN</name>
<gene>
    <name evidence="2" type="ORF">GOSPT_103_00220</name>
</gene>
<dbReference type="Proteomes" id="UP000005845">
    <property type="component" value="Unassembled WGS sequence"/>
</dbReference>
<feature type="compositionally biased region" description="Low complexity" evidence="1">
    <location>
        <begin position="200"/>
        <end position="226"/>
    </location>
</feature>
<evidence type="ECO:0000313" key="3">
    <source>
        <dbReference type="Proteomes" id="UP000005845"/>
    </source>
</evidence>
<dbReference type="EMBL" id="BAFC01000101">
    <property type="protein sequence ID" value="GAB40445.1"/>
    <property type="molecule type" value="Genomic_DNA"/>
</dbReference>
<protein>
    <recommendedName>
        <fullName evidence="4">Diacylglycerol O-acyltransferase</fullName>
    </recommendedName>
</protein>
<proteinExistence type="predicted"/>
<sequence length="455" mass="47348">MHSALPVERLTTDDDLFVRMEHALGLGVVNQCVWQLPTRLDAEAFARLGERLCAGRASRLVARRPPPIRDAWRYTPTAGSVEFFTDTVSADDVAAWIDTQARFALDSVSGPSWRLSAAHSDGIGTYVSFTAAHAIGDGATLITAITEALSDNTYDTDVEMPDLASDLSDGVKTAARAAHAAASSVVASLRTALPRGSAHTQPARVPPQTTVTTTAGPTSTGATTGTEPGLPPSVIVTVDREHASKIAAERNGTPNSLFVGVMIGLLEKAGIASSGDIVPVSIPVSRHRDDDRRANATTGVTAHIRLDVNRYIDLSEIRDACKAAYRTLDAQPGPIAAMSTVAQALGDGAVRRLAGGMSTPLCVASNVGRVDPLFASLGTGGLGVTAMRAVTTDTAGLAGHAGGISGWLCSGDEVLTLAVSSLNPAMINDRSSLRALVAAEFASWNISEKDWGSCE</sequence>
<reference evidence="2 3" key="1">
    <citation type="submission" date="2012-02" db="EMBL/GenBank/DDBJ databases">
        <title>Whole genome shotgun sequence of Gordonia sputi NBRC 100414.</title>
        <authorList>
            <person name="Yoshida I."/>
            <person name="Hosoyama A."/>
            <person name="Tsuchikane K."/>
            <person name="Katsumata H."/>
            <person name="Yamazaki S."/>
            <person name="Fujita N."/>
        </authorList>
    </citation>
    <scope>NUCLEOTIDE SEQUENCE [LARGE SCALE GENOMIC DNA]</scope>
    <source>
        <strain evidence="2 3">NBRC 100414</strain>
    </source>
</reference>
<accession>H5U3Y7</accession>
<dbReference type="AlphaFoldDB" id="H5U3Y7"/>
<keyword evidence="3" id="KW-1185">Reference proteome</keyword>
<feature type="region of interest" description="Disordered" evidence="1">
    <location>
        <begin position="194"/>
        <end position="232"/>
    </location>
</feature>
<evidence type="ECO:0008006" key="4">
    <source>
        <dbReference type="Google" id="ProtNLM"/>
    </source>
</evidence>